<evidence type="ECO:0000313" key="6">
    <source>
        <dbReference type="EMBL" id="CAB4842310.1"/>
    </source>
</evidence>
<comment type="similarity">
    <text evidence="1">Belongs to the glycerate kinase type-1 family.</text>
</comment>
<dbReference type="PANTHER" id="PTHR21599:SF0">
    <property type="entry name" value="GLYCERATE KINASE"/>
    <property type="match status" value="1"/>
</dbReference>
<proteinExistence type="inferred from homology"/>
<dbReference type="AlphaFoldDB" id="A0A6J6P1T9"/>
<evidence type="ECO:0000313" key="4">
    <source>
        <dbReference type="EMBL" id="CAB4674073.1"/>
    </source>
</evidence>
<gene>
    <name evidence="4" type="ORF">UFOPK2342_00640</name>
    <name evidence="5" type="ORF">UFOPK2423_00654</name>
    <name evidence="6" type="ORF">UFOPK3266_00599</name>
    <name evidence="7" type="ORF">UFOPK4367_01116</name>
</gene>
<sequence length="386" mass="39750">MAENYGQFRVASQPGGCDGGDVKILVAPDSFGTTLSAGEAAEVIASTWRRSAPHDEVRTLPLSDGGPGFLDVLAGENGIFEPLVVQDAKGQARPIRVLLREGSAYVESAEIIGRGSYPESSDLVRSGSSYGVGEALLFGFSRARRVVIGLGGTAINDGGAGLLAALGASANVRLDQGGIGLAGIKELNMARACEAVAGCEILIATDVDNPLTGPQGASEMYAPQKGATPADVRELEAHLFDYQLALVAASSTESVGAGSGAAGGLGAALLALGGRRVSGIEEVARQVELASAVEWADLVVTGEGSFDWQSLRGKVVSGVAFHATRLGKPTIVLAGQVHCGRREYTSIGIESAYAMAETQAEIAESIAQPRISLAALVERVSRTWSR</sequence>
<accession>A0A6J6P1T9</accession>
<keyword evidence="3" id="KW-0418">Kinase</keyword>
<dbReference type="EMBL" id="CAFBAA010000011">
    <property type="protein sequence ID" value="CAB4842310.1"/>
    <property type="molecule type" value="Genomic_DNA"/>
</dbReference>
<dbReference type="Pfam" id="PF02595">
    <property type="entry name" value="Gly_kinase"/>
    <property type="match status" value="1"/>
</dbReference>
<dbReference type="PIRSF" id="PIRSF006078">
    <property type="entry name" value="GlxK"/>
    <property type="match status" value="1"/>
</dbReference>
<evidence type="ECO:0000313" key="5">
    <source>
        <dbReference type="EMBL" id="CAB4692262.1"/>
    </source>
</evidence>
<dbReference type="Gene3D" id="3.40.50.10350">
    <property type="entry name" value="Glycerate kinase, domain 1"/>
    <property type="match status" value="1"/>
</dbReference>
<dbReference type="GO" id="GO:0031388">
    <property type="term" value="P:organic acid phosphorylation"/>
    <property type="evidence" value="ECO:0007669"/>
    <property type="project" value="InterPro"/>
</dbReference>
<dbReference type="InterPro" id="IPR018193">
    <property type="entry name" value="Glyc_kinase_flavodox-like_fold"/>
</dbReference>
<name>A0A6J6P1T9_9ZZZZ</name>
<dbReference type="NCBIfam" id="TIGR00045">
    <property type="entry name" value="glycerate kinase"/>
    <property type="match status" value="1"/>
</dbReference>
<evidence type="ECO:0000256" key="2">
    <source>
        <dbReference type="ARBA" id="ARBA00022679"/>
    </source>
</evidence>
<protein>
    <submittedName>
        <fullName evidence="5">Unannotated protein</fullName>
    </submittedName>
</protein>
<evidence type="ECO:0000256" key="1">
    <source>
        <dbReference type="ARBA" id="ARBA00006284"/>
    </source>
</evidence>
<dbReference type="EMBL" id="CAEZXB010000008">
    <property type="protein sequence ID" value="CAB4674073.1"/>
    <property type="molecule type" value="Genomic_DNA"/>
</dbReference>
<dbReference type="PANTHER" id="PTHR21599">
    <property type="entry name" value="GLYCERATE KINASE"/>
    <property type="match status" value="1"/>
</dbReference>
<dbReference type="Gene3D" id="3.90.1510.10">
    <property type="entry name" value="Glycerate kinase, domain 2"/>
    <property type="match status" value="1"/>
</dbReference>
<dbReference type="SUPFAM" id="SSF110738">
    <property type="entry name" value="Glycerate kinase I"/>
    <property type="match status" value="1"/>
</dbReference>
<reference evidence="5" key="1">
    <citation type="submission" date="2020-05" db="EMBL/GenBank/DDBJ databases">
        <authorList>
            <person name="Chiriac C."/>
            <person name="Salcher M."/>
            <person name="Ghai R."/>
            <person name="Kavagutti S V."/>
        </authorList>
    </citation>
    <scope>NUCLEOTIDE SEQUENCE</scope>
</reference>
<dbReference type="EMBL" id="CAEZXN010000011">
    <property type="protein sequence ID" value="CAB4692262.1"/>
    <property type="molecule type" value="Genomic_DNA"/>
</dbReference>
<dbReference type="EMBL" id="CAFBRC010000080">
    <property type="protein sequence ID" value="CAB5076946.1"/>
    <property type="molecule type" value="Genomic_DNA"/>
</dbReference>
<dbReference type="InterPro" id="IPR004381">
    <property type="entry name" value="Glycerate_kinase"/>
</dbReference>
<evidence type="ECO:0000313" key="7">
    <source>
        <dbReference type="EMBL" id="CAB5076946.1"/>
    </source>
</evidence>
<dbReference type="GO" id="GO:0008887">
    <property type="term" value="F:glycerate kinase activity"/>
    <property type="evidence" value="ECO:0007669"/>
    <property type="project" value="InterPro"/>
</dbReference>
<evidence type="ECO:0000256" key="3">
    <source>
        <dbReference type="ARBA" id="ARBA00022777"/>
    </source>
</evidence>
<keyword evidence="2" id="KW-0808">Transferase</keyword>
<dbReference type="InterPro" id="IPR036129">
    <property type="entry name" value="Glycerate_kinase_sf"/>
</dbReference>
<dbReference type="InterPro" id="IPR018197">
    <property type="entry name" value="Glycerate_kinase_RE-like"/>
</dbReference>
<organism evidence="5">
    <name type="scientific">freshwater metagenome</name>
    <dbReference type="NCBI Taxonomy" id="449393"/>
    <lineage>
        <taxon>unclassified sequences</taxon>
        <taxon>metagenomes</taxon>
        <taxon>ecological metagenomes</taxon>
    </lineage>
</organism>